<accession>A0A7J2TIH3</accession>
<gene>
    <name evidence="4" type="ORF">ENP88_04370</name>
</gene>
<keyword evidence="3" id="KW-1133">Transmembrane helix</keyword>
<keyword evidence="2 4" id="KW-0808">Transferase</keyword>
<dbReference type="Gene3D" id="3.40.910.10">
    <property type="entry name" value="Deoxyhypusine synthase"/>
    <property type="match status" value="1"/>
</dbReference>
<name>A0A7J2TIH3_ARCFL</name>
<keyword evidence="3" id="KW-0472">Membrane</keyword>
<proteinExistence type="inferred from homology"/>
<dbReference type="GO" id="GO:0005737">
    <property type="term" value="C:cytoplasm"/>
    <property type="evidence" value="ECO:0007669"/>
    <property type="project" value="TreeGrafter"/>
</dbReference>
<feature type="transmembrane region" description="Helical" evidence="3">
    <location>
        <begin position="46"/>
        <end position="65"/>
    </location>
</feature>
<dbReference type="SUPFAM" id="SSF52467">
    <property type="entry name" value="DHS-like NAD/FAD-binding domain"/>
    <property type="match status" value="1"/>
</dbReference>
<dbReference type="GO" id="GO:0034038">
    <property type="term" value="F:deoxyhypusine synthase activity"/>
    <property type="evidence" value="ECO:0007669"/>
    <property type="project" value="UniProtKB-EC"/>
</dbReference>
<evidence type="ECO:0000313" key="4">
    <source>
        <dbReference type="EMBL" id="HEH35377.1"/>
    </source>
</evidence>
<dbReference type="AlphaFoldDB" id="A0A7J2TIH3"/>
<dbReference type="PANTHER" id="PTHR11703">
    <property type="entry name" value="DEOXYHYPUSINE SYNTHASE"/>
    <property type="match status" value="1"/>
</dbReference>
<dbReference type="EMBL" id="DSLA01000070">
    <property type="protein sequence ID" value="HEH35377.1"/>
    <property type="molecule type" value="Genomic_DNA"/>
</dbReference>
<reference evidence="4" key="1">
    <citation type="journal article" date="2020" name="mSystems">
        <title>Genome- and Community-Level Interaction Insights into Carbon Utilization and Element Cycling Functions of Hydrothermarchaeota in Hydrothermal Sediment.</title>
        <authorList>
            <person name="Zhou Z."/>
            <person name="Liu Y."/>
            <person name="Xu W."/>
            <person name="Pan J."/>
            <person name="Luo Z.H."/>
            <person name="Li M."/>
        </authorList>
    </citation>
    <scope>NUCLEOTIDE SEQUENCE [LARGE SCALE GENOMIC DNA]</scope>
    <source>
        <strain evidence="4">SpSt-26</strain>
    </source>
</reference>
<organism evidence="4">
    <name type="scientific">Archaeoglobus fulgidus</name>
    <dbReference type="NCBI Taxonomy" id="2234"/>
    <lineage>
        <taxon>Archaea</taxon>
        <taxon>Methanobacteriati</taxon>
        <taxon>Methanobacteriota</taxon>
        <taxon>Archaeoglobi</taxon>
        <taxon>Archaeoglobales</taxon>
        <taxon>Archaeoglobaceae</taxon>
        <taxon>Archaeoglobus</taxon>
    </lineage>
</organism>
<dbReference type="InterPro" id="IPR029035">
    <property type="entry name" value="DHS-like_NAD/FAD-binding_dom"/>
</dbReference>
<evidence type="ECO:0000256" key="1">
    <source>
        <dbReference type="ARBA" id="ARBA00009892"/>
    </source>
</evidence>
<dbReference type="InterPro" id="IPR036982">
    <property type="entry name" value="Deoxyhypusine_synthase_sf"/>
</dbReference>
<comment type="similarity">
    <text evidence="1">Belongs to the deoxyhypusine synthase family.</text>
</comment>
<protein>
    <submittedName>
        <fullName evidence="4">Deoxyhypusine synthase</fullName>
        <ecNumber evidence="4">2.5.1.46</ecNumber>
    </submittedName>
</protein>
<keyword evidence="3" id="KW-0812">Transmembrane</keyword>
<evidence type="ECO:0000256" key="3">
    <source>
        <dbReference type="SAM" id="Phobius"/>
    </source>
</evidence>
<dbReference type="InterPro" id="IPR002773">
    <property type="entry name" value="Deoxyhypusine_synthase"/>
</dbReference>
<dbReference type="NCBIfam" id="TIGR00321">
    <property type="entry name" value="dhys"/>
    <property type="match status" value="1"/>
</dbReference>
<comment type="caution">
    <text evidence="4">The sequence shown here is derived from an EMBL/GenBank/DDBJ whole genome shotgun (WGS) entry which is preliminary data.</text>
</comment>
<dbReference type="Pfam" id="PF01916">
    <property type="entry name" value="DS"/>
    <property type="match status" value="1"/>
</dbReference>
<dbReference type="PANTHER" id="PTHR11703:SF2">
    <property type="entry name" value="DEOXYHYPUSINE SYNTHASE-LIKE PROTEIN"/>
    <property type="match status" value="1"/>
</dbReference>
<dbReference type="EC" id="2.5.1.46" evidence="4"/>
<evidence type="ECO:0000256" key="2">
    <source>
        <dbReference type="ARBA" id="ARBA00022679"/>
    </source>
</evidence>
<sequence>MRVEAIRTKKDMKVSELLEAFSSSAFNARRLGEAGKLWKKMLEEDAFIFLTVAGAMVPAGMRRIFKDLISLGFVNSIVLTGANFVHEICEALGFFHEIGSEKVNDAELAEMDVNRIYDVFIPTSAFIAVEEFLSKLFEQLSGSFSSYEIVWEVGKRLKDSFFNLAFEKGVPVFCPTLHDSIAGLHMMIYGKKMMLDYKKDIEKIVDLCSQKRKMGIVIIGGGVPKNFTLQAMLLSVGFDYAIQITTDSPHFGGLSGATLEEAKSWCKLKSDAKAVTVYCDATIALPILVCYLVDSVGKREI</sequence>